<dbReference type="GO" id="GO:0008270">
    <property type="term" value="F:zinc ion binding"/>
    <property type="evidence" value="ECO:0007669"/>
    <property type="project" value="UniProtKB-KW"/>
</dbReference>
<dbReference type="AlphaFoldDB" id="A0A7J5XDU9"/>
<dbReference type="GO" id="GO:0003677">
    <property type="term" value="F:DNA binding"/>
    <property type="evidence" value="ECO:0007669"/>
    <property type="project" value="UniProtKB-UniRule"/>
</dbReference>
<protein>
    <recommendedName>
        <fullName evidence="8">THAP-type domain-containing protein</fullName>
    </recommendedName>
</protein>
<reference evidence="9 10" key="1">
    <citation type="submission" date="2020-03" db="EMBL/GenBank/DDBJ databases">
        <title>Dissostichus mawsoni Genome sequencing and assembly.</title>
        <authorList>
            <person name="Park H."/>
        </authorList>
    </citation>
    <scope>NUCLEOTIDE SEQUENCE [LARGE SCALE GENOMIC DNA]</scope>
    <source>
        <strain evidence="9">DM0001</strain>
        <tissue evidence="9">Muscle</tissue>
    </source>
</reference>
<feature type="coiled-coil region" evidence="6">
    <location>
        <begin position="204"/>
        <end position="234"/>
    </location>
</feature>
<evidence type="ECO:0000256" key="7">
    <source>
        <dbReference type="SAM" id="MobiDB-lite"/>
    </source>
</evidence>
<keyword evidence="4 5" id="KW-0238">DNA-binding</keyword>
<dbReference type="OrthoDB" id="7312725at2759"/>
<dbReference type="GO" id="GO:0005634">
    <property type="term" value="C:nucleus"/>
    <property type="evidence" value="ECO:0007669"/>
    <property type="project" value="TreeGrafter"/>
</dbReference>
<feature type="domain" description="THAP-type" evidence="8">
    <location>
        <begin position="1"/>
        <end position="102"/>
    </location>
</feature>
<keyword evidence="1" id="KW-0479">Metal-binding</keyword>
<evidence type="ECO:0000313" key="9">
    <source>
        <dbReference type="EMBL" id="KAF3834458.1"/>
    </source>
</evidence>
<evidence type="ECO:0000256" key="3">
    <source>
        <dbReference type="ARBA" id="ARBA00022833"/>
    </source>
</evidence>
<dbReference type="EMBL" id="JAAKFY010000026">
    <property type="protein sequence ID" value="KAF3834458.1"/>
    <property type="molecule type" value="Genomic_DNA"/>
</dbReference>
<keyword evidence="2 5" id="KW-0863">Zinc-finger</keyword>
<evidence type="ECO:0000256" key="2">
    <source>
        <dbReference type="ARBA" id="ARBA00022771"/>
    </source>
</evidence>
<dbReference type="InterPro" id="IPR006612">
    <property type="entry name" value="THAP_Znf"/>
</dbReference>
<dbReference type="PANTHER" id="PTHR47502:SF1">
    <property type="entry name" value="THAP DOMAIN-CONTAINING PROTEIN 7"/>
    <property type="match status" value="1"/>
</dbReference>
<feature type="compositionally biased region" description="Polar residues" evidence="7">
    <location>
        <begin position="115"/>
        <end position="149"/>
    </location>
</feature>
<dbReference type="Proteomes" id="UP000518266">
    <property type="component" value="Unassembled WGS sequence"/>
</dbReference>
<feature type="region of interest" description="Disordered" evidence="7">
    <location>
        <begin position="101"/>
        <end position="183"/>
    </location>
</feature>
<evidence type="ECO:0000256" key="5">
    <source>
        <dbReference type="PROSITE-ProRule" id="PRU00309"/>
    </source>
</evidence>
<evidence type="ECO:0000259" key="8">
    <source>
        <dbReference type="PROSITE" id="PS50950"/>
    </source>
</evidence>
<evidence type="ECO:0000256" key="6">
    <source>
        <dbReference type="SAM" id="Coils"/>
    </source>
</evidence>
<dbReference type="Pfam" id="PF05485">
    <property type="entry name" value="THAP"/>
    <property type="match status" value="1"/>
</dbReference>
<organism evidence="9 10">
    <name type="scientific">Dissostichus mawsoni</name>
    <name type="common">Antarctic cod</name>
    <dbReference type="NCBI Taxonomy" id="36200"/>
    <lineage>
        <taxon>Eukaryota</taxon>
        <taxon>Metazoa</taxon>
        <taxon>Chordata</taxon>
        <taxon>Craniata</taxon>
        <taxon>Vertebrata</taxon>
        <taxon>Euteleostomi</taxon>
        <taxon>Actinopterygii</taxon>
        <taxon>Neopterygii</taxon>
        <taxon>Teleostei</taxon>
        <taxon>Neoteleostei</taxon>
        <taxon>Acanthomorphata</taxon>
        <taxon>Eupercaria</taxon>
        <taxon>Perciformes</taxon>
        <taxon>Notothenioidei</taxon>
        <taxon>Nototheniidae</taxon>
        <taxon>Dissostichus</taxon>
    </lineage>
</organism>
<dbReference type="InterPro" id="IPR026519">
    <property type="entry name" value="THAP7"/>
</dbReference>
<proteinExistence type="predicted"/>
<evidence type="ECO:0000256" key="1">
    <source>
        <dbReference type="ARBA" id="ARBA00022723"/>
    </source>
</evidence>
<evidence type="ECO:0000256" key="4">
    <source>
        <dbReference type="ARBA" id="ARBA00023125"/>
    </source>
</evidence>
<dbReference type="SUPFAM" id="SSF57716">
    <property type="entry name" value="Glucocorticoid receptor-like (DNA-binding domain)"/>
    <property type="match status" value="1"/>
</dbReference>
<gene>
    <name evidence="9" type="ORF">F7725_025662</name>
</gene>
<evidence type="ECO:0000313" key="10">
    <source>
        <dbReference type="Proteomes" id="UP000518266"/>
    </source>
</evidence>
<name>A0A7J5XDU9_DISMA</name>
<dbReference type="PROSITE" id="PS50950">
    <property type="entry name" value="ZF_THAP"/>
    <property type="match status" value="1"/>
</dbReference>
<sequence length="273" mass="31280">MPRHCSAGGCKSRDNRATRRSLWINNCHRADSWDPQTDFVYFCSKHFTPQSFELTGCRSVLIQILECLCDKALSPAHSIHVFDLCTHSGIRRLKEEAFPTVFDSSSTTKGKRRATQQTAGDDLQNAQQKTDGGETSKQPNGNTPASPQEPSEVEQLPQQESSLEPEPAYPPQSPSRYMRRLPPPPGFYLPKEHSYAQLCPLLWRRRYDQAIDCLERALRQLHAARRRENRLRSTVLRLRDKRLKHTLLLSQDGSRTWGRIDLAKEVLTRGERC</sequence>
<keyword evidence="10" id="KW-1185">Reference proteome</keyword>
<keyword evidence="3" id="KW-0862">Zinc</keyword>
<dbReference type="GO" id="GO:0006355">
    <property type="term" value="P:regulation of DNA-templated transcription"/>
    <property type="evidence" value="ECO:0007669"/>
    <property type="project" value="TreeGrafter"/>
</dbReference>
<dbReference type="PANTHER" id="PTHR47502">
    <property type="entry name" value="THAP DOMAIN-CONTAINING PROTEIN 7"/>
    <property type="match status" value="1"/>
</dbReference>
<keyword evidence="6" id="KW-0175">Coiled coil</keyword>
<comment type="caution">
    <text evidence="9">The sequence shown here is derived from an EMBL/GenBank/DDBJ whole genome shotgun (WGS) entry which is preliminary data.</text>
</comment>
<accession>A0A7J5XDU9</accession>